<reference evidence="8 9" key="1">
    <citation type="submission" date="2017-06" db="EMBL/GenBank/DDBJ databases">
        <authorList>
            <person name="Kim H.J."/>
            <person name="Triplett B.A."/>
        </authorList>
    </citation>
    <scope>NUCLEOTIDE SEQUENCE [LARGE SCALE GENOMIC DNA]</scope>
    <source>
        <strain evidence="8 9">CGMCC 4.2132</strain>
    </source>
</reference>
<feature type="chain" id="PRO_5012602181" description="N-acetylmuramoyl-L-alanine amidase" evidence="6">
    <location>
        <begin position="26"/>
        <end position="748"/>
    </location>
</feature>
<dbReference type="InterPro" id="IPR036505">
    <property type="entry name" value="Amidase/PGRP_sf"/>
</dbReference>
<dbReference type="SUPFAM" id="SSF55846">
    <property type="entry name" value="N-acetylmuramoyl-L-alanine amidase-like"/>
    <property type="match status" value="1"/>
</dbReference>
<dbReference type="GO" id="GO:0071555">
    <property type="term" value="P:cell wall organization"/>
    <property type="evidence" value="ECO:0007669"/>
    <property type="project" value="UniProtKB-KW"/>
</dbReference>
<evidence type="ECO:0000259" key="7">
    <source>
        <dbReference type="SMART" id="SM00644"/>
    </source>
</evidence>
<feature type="region of interest" description="Disordered" evidence="5">
    <location>
        <begin position="482"/>
        <end position="540"/>
    </location>
</feature>
<evidence type="ECO:0000313" key="9">
    <source>
        <dbReference type="Proteomes" id="UP000198282"/>
    </source>
</evidence>
<dbReference type="PANTHER" id="PTHR30417:SF1">
    <property type="entry name" value="N-ACETYLMURAMOYL-L-ALANINE AMIDASE AMID"/>
    <property type="match status" value="1"/>
</dbReference>
<organism evidence="8 9">
    <name type="scientific">Streptosporangium subroseum</name>
    <dbReference type="NCBI Taxonomy" id="106412"/>
    <lineage>
        <taxon>Bacteria</taxon>
        <taxon>Bacillati</taxon>
        <taxon>Actinomycetota</taxon>
        <taxon>Actinomycetes</taxon>
        <taxon>Streptosporangiales</taxon>
        <taxon>Streptosporangiaceae</taxon>
        <taxon>Streptosporangium</taxon>
    </lineage>
</organism>
<accession>A0A239DPT5</accession>
<evidence type="ECO:0000256" key="4">
    <source>
        <dbReference type="ARBA" id="ARBA00023316"/>
    </source>
</evidence>
<dbReference type="Gene3D" id="1.10.530.10">
    <property type="match status" value="1"/>
</dbReference>
<feature type="compositionally biased region" description="Low complexity" evidence="5">
    <location>
        <begin position="205"/>
        <end position="219"/>
    </location>
</feature>
<dbReference type="Pfam" id="PF01510">
    <property type="entry name" value="Amidase_2"/>
    <property type="match status" value="1"/>
</dbReference>
<dbReference type="FunFam" id="3.40.80.10:FF:000006">
    <property type="entry name" value="N-acetylmuramoyl-L-alanine amidase"/>
    <property type="match status" value="1"/>
</dbReference>
<keyword evidence="9" id="KW-1185">Reference proteome</keyword>
<evidence type="ECO:0000256" key="5">
    <source>
        <dbReference type="SAM" id="MobiDB-lite"/>
    </source>
</evidence>
<evidence type="ECO:0000256" key="2">
    <source>
        <dbReference type="ARBA" id="ARBA00011901"/>
    </source>
</evidence>
<keyword evidence="6" id="KW-0732">Signal</keyword>
<dbReference type="EMBL" id="FZOD01000007">
    <property type="protein sequence ID" value="SNS33614.1"/>
    <property type="molecule type" value="Genomic_DNA"/>
</dbReference>
<dbReference type="SMART" id="SM00644">
    <property type="entry name" value="Ami_2"/>
    <property type="match status" value="1"/>
</dbReference>
<keyword evidence="4" id="KW-0961">Cell wall biogenesis/degradation</keyword>
<dbReference type="InterPro" id="IPR023346">
    <property type="entry name" value="Lysozyme-like_dom_sf"/>
</dbReference>
<dbReference type="Proteomes" id="UP000198282">
    <property type="component" value="Unassembled WGS sequence"/>
</dbReference>
<sequence>MSRLPGIAVLVALAALIPAAPGATAPVGGKAAFAVPGEAAPGGRQAAFAQAARTYGVPESVLLAVSYLESRWDTNGGLPSVSAGYGPMHLVDAGIEPARHHHYEGGEDPRGDETRPYPLKIPDTTAVPPEDTLHRAAELTGLAPDLLREDPAANIRGGAALLADYQRRVGGKPSTDPADWYGAAARYSGSYPGAAGTGTDGDSGPGAVAGPDADAAGPGESPSDAEAADTEAADTEAARSFADEVYATIRSGAARVTDDGERVVLPAMPALSPRRPPSGRTAQRRGAPAPVSAPAPDCPPTVSCEWIPAAYKQLPGGGYGNHDRYDKPRKIDYIVIHDGETSYNVMTRLAKNPSYLSWHFTLRSSDGHIAQHLRANDIGWHAGNWYVNSRSIGLEHEGYLAKGGAWYTEAMYLASAKLVSYLAKKYDVPLNRAHIIGHDNVPGTTPETVSGMHEDPGPYWNWSHYFDLLGKPLKVADSFKLLGTPQKDPEDQGDQQTQEAQETQGTQKSQETQEARGSQKDQEAQGGQGARSGHADREGAAARSVLIKPDYALNRPGFTGCTGGCRRLGATSVWLHTRPSLEAPLVKDIGKHPTGGSSYSVYDHAARASTGQRYALAGRRGDWTAIWYLGQKAWFNDPVAAPTSVPVSGPLVTPKPGLRSVKLYGRAYPEASAYPRGVPAQALTPLQYSLPAGQLYSLGLTTRGAYLRTATFDPSSHRVIRGDIRYHQIQFGHRFMFVRASDVQVLPK</sequence>
<feature type="signal peptide" evidence="6">
    <location>
        <begin position="1"/>
        <end position="25"/>
    </location>
</feature>
<feature type="region of interest" description="Disordered" evidence="5">
    <location>
        <begin position="194"/>
        <end position="237"/>
    </location>
</feature>
<name>A0A239DPT5_9ACTN</name>
<dbReference type="Gene3D" id="3.40.80.10">
    <property type="entry name" value="Peptidoglycan recognition protein-like"/>
    <property type="match status" value="1"/>
</dbReference>
<gene>
    <name evidence="8" type="ORF">SAMN05216276_1007222</name>
</gene>
<dbReference type="InterPro" id="IPR051206">
    <property type="entry name" value="NAMLAA_amidase_2"/>
</dbReference>
<feature type="compositionally biased region" description="Basic and acidic residues" evidence="5">
    <location>
        <begin position="511"/>
        <end position="523"/>
    </location>
</feature>
<feature type="compositionally biased region" description="Gly residues" evidence="5">
    <location>
        <begin position="195"/>
        <end position="204"/>
    </location>
</feature>
<dbReference type="SUPFAM" id="SSF53955">
    <property type="entry name" value="Lysozyme-like"/>
    <property type="match status" value="1"/>
</dbReference>
<keyword evidence="3" id="KW-0378">Hydrolase</keyword>
<protein>
    <recommendedName>
        <fullName evidence="2">N-acetylmuramoyl-L-alanine amidase</fullName>
        <ecNumber evidence="2">3.5.1.28</ecNumber>
    </recommendedName>
</protein>
<dbReference type="GO" id="GO:0009253">
    <property type="term" value="P:peptidoglycan catabolic process"/>
    <property type="evidence" value="ECO:0007669"/>
    <property type="project" value="InterPro"/>
</dbReference>
<evidence type="ECO:0000313" key="8">
    <source>
        <dbReference type="EMBL" id="SNS33614.1"/>
    </source>
</evidence>
<feature type="compositionally biased region" description="Low complexity" evidence="5">
    <location>
        <begin position="494"/>
        <end position="507"/>
    </location>
</feature>
<dbReference type="CDD" id="cd06583">
    <property type="entry name" value="PGRP"/>
    <property type="match status" value="1"/>
</dbReference>
<feature type="region of interest" description="Disordered" evidence="5">
    <location>
        <begin position="265"/>
        <end position="297"/>
    </location>
</feature>
<dbReference type="RefSeq" id="WP_245878243.1">
    <property type="nucleotide sequence ID" value="NZ_FZOD01000007.1"/>
</dbReference>
<dbReference type="InterPro" id="IPR002502">
    <property type="entry name" value="Amidase_domain"/>
</dbReference>
<dbReference type="GO" id="GO:0008745">
    <property type="term" value="F:N-acetylmuramoyl-L-alanine amidase activity"/>
    <property type="evidence" value="ECO:0007669"/>
    <property type="project" value="UniProtKB-EC"/>
</dbReference>
<comment type="catalytic activity">
    <reaction evidence="1">
        <text>Hydrolyzes the link between N-acetylmuramoyl residues and L-amino acid residues in certain cell-wall glycopeptides.</text>
        <dbReference type="EC" id="3.5.1.28"/>
    </reaction>
</comment>
<dbReference type="PANTHER" id="PTHR30417">
    <property type="entry name" value="N-ACETYLMURAMOYL-L-ALANINE AMIDASE AMID"/>
    <property type="match status" value="1"/>
</dbReference>
<feature type="domain" description="N-acetylmuramoyl-L-alanine amidase" evidence="7">
    <location>
        <begin position="319"/>
        <end position="457"/>
    </location>
</feature>
<evidence type="ECO:0000256" key="3">
    <source>
        <dbReference type="ARBA" id="ARBA00022801"/>
    </source>
</evidence>
<proteinExistence type="predicted"/>
<dbReference type="GO" id="GO:0009254">
    <property type="term" value="P:peptidoglycan turnover"/>
    <property type="evidence" value="ECO:0007669"/>
    <property type="project" value="TreeGrafter"/>
</dbReference>
<evidence type="ECO:0000256" key="6">
    <source>
        <dbReference type="SAM" id="SignalP"/>
    </source>
</evidence>
<dbReference type="EC" id="3.5.1.28" evidence="2"/>
<dbReference type="AlphaFoldDB" id="A0A239DPT5"/>
<evidence type="ECO:0000256" key="1">
    <source>
        <dbReference type="ARBA" id="ARBA00001561"/>
    </source>
</evidence>